<organism evidence="1 2">
    <name type="scientific">Pogonophryne albipinna</name>
    <dbReference type="NCBI Taxonomy" id="1090488"/>
    <lineage>
        <taxon>Eukaryota</taxon>
        <taxon>Metazoa</taxon>
        <taxon>Chordata</taxon>
        <taxon>Craniata</taxon>
        <taxon>Vertebrata</taxon>
        <taxon>Euteleostomi</taxon>
        <taxon>Actinopterygii</taxon>
        <taxon>Neopterygii</taxon>
        <taxon>Teleostei</taxon>
        <taxon>Neoteleostei</taxon>
        <taxon>Acanthomorphata</taxon>
        <taxon>Eupercaria</taxon>
        <taxon>Perciformes</taxon>
        <taxon>Notothenioidei</taxon>
        <taxon>Pogonophryne</taxon>
    </lineage>
</organism>
<reference evidence="1" key="1">
    <citation type="submission" date="2022-11" db="EMBL/GenBank/DDBJ databases">
        <title>Chromosome-level genome of Pogonophryne albipinna.</title>
        <authorList>
            <person name="Jo E."/>
        </authorList>
    </citation>
    <scope>NUCLEOTIDE SEQUENCE</scope>
    <source>
        <strain evidence="1">SGF0006</strain>
        <tissue evidence="1">Muscle</tissue>
    </source>
</reference>
<comment type="caution">
    <text evidence="1">The sequence shown here is derived from an EMBL/GenBank/DDBJ whole genome shotgun (WGS) entry which is preliminary data.</text>
</comment>
<dbReference type="EMBL" id="JAPTMU010000065">
    <property type="protein sequence ID" value="KAJ4922577.1"/>
    <property type="molecule type" value="Genomic_DNA"/>
</dbReference>
<proteinExistence type="predicted"/>
<accession>A0AAD6AD48</accession>
<evidence type="ECO:0000313" key="2">
    <source>
        <dbReference type="Proteomes" id="UP001219934"/>
    </source>
</evidence>
<evidence type="ECO:0000313" key="1">
    <source>
        <dbReference type="EMBL" id="KAJ4922577.1"/>
    </source>
</evidence>
<protein>
    <submittedName>
        <fullName evidence="1">Uncharacterized protein</fullName>
    </submittedName>
</protein>
<sequence>MSDEGDKWSVEASGLYAHMTRICTLSEAAALTDNLKAHFKSQRQAETWSNMWGSVKQFCRDNNLAVPVDADVECRTPGPLAPKRKRVTKPRPPSTVSWLQLLWAKEKLMKVAHKGHRVIQLDFSSTYISLCWTPSSTN</sequence>
<keyword evidence="2" id="KW-1185">Reference proteome</keyword>
<gene>
    <name evidence="1" type="ORF">JOQ06_021645</name>
</gene>
<name>A0AAD6AD48_9TELE</name>
<dbReference type="AlphaFoldDB" id="A0AAD6AD48"/>
<dbReference type="Proteomes" id="UP001219934">
    <property type="component" value="Unassembled WGS sequence"/>
</dbReference>